<keyword evidence="3" id="KW-1185">Reference proteome</keyword>
<evidence type="ECO:0000313" key="3">
    <source>
        <dbReference type="Proteomes" id="UP000541444"/>
    </source>
</evidence>
<reference evidence="2 3" key="1">
    <citation type="journal article" date="2020" name="IScience">
        <title>Genome Sequencing of the Endangered Kingdonia uniflora (Circaeasteraceae, Ranunculales) Reveals Potential Mechanisms of Evolutionary Specialization.</title>
        <authorList>
            <person name="Sun Y."/>
            <person name="Deng T."/>
            <person name="Zhang A."/>
            <person name="Moore M.J."/>
            <person name="Landis J.B."/>
            <person name="Lin N."/>
            <person name="Zhang H."/>
            <person name="Zhang X."/>
            <person name="Huang J."/>
            <person name="Zhang X."/>
            <person name="Sun H."/>
            <person name="Wang H."/>
        </authorList>
    </citation>
    <scope>NUCLEOTIDE SEQUENCE [LARGE SCALE GENOMIC DNA]</scope>
    <source>
        <strain evidence="2">TB1705</strain>
        <tissue evidence="2">Leaf</tissue>
    </source>
</reference>
<dbReference type="GO" id="GO:0048367">
    <property type="term" value="P:shoot system development"/>
    <property type="evidence" value="ECO:0007669"/>
    <property type="project" value="InterPro"/>
</dbReference>
<dbReference type="PANTHER" id="PTHR33070">
    <property type="entry name" value="OS06G0725500 PROTEIN"/>
    <property type="match status" value="1"/>
</dbReference>
<organism evidence="2 3">
    <name type="scientific">Kingdonia uniflora</name>
    <dbReference type="NCBI Taxonomy" id="39325"/>
    <lineage>
        <taxon>Eukaryota</taxon>
        <taxon>Viridiplantae</taxon>
        <taxon>Streptophyta</taxon>
        <taxon>Embryophyta</taxon>
        <taxon>Tracheophyta</taxon>
        <taxon>Spermatophyta</taxon>
        <taxon>Magnoliopsida</taxon>
        <taxon>Ranunculales</taxon>
        <taxon>Circaeasteraceae</taxon>
        <taxon>Kingdonia</taxon>
    </lineage>
</organism>
<dbReference type="Pfam" id="PF03087">
    <property type="entry name" value="BPS1"/>
    <property type="match status" value="1"/>
</dbReference>
<comment type="caution">
    <text evidence="2">The sequence shown here is derived from an EMBL/GenBank/DDBJ whole genome shotgun (WGS) entry which is preliminary data.</text>
</comment>
<accession>A0A7J7MS88</accession>
<feature type="region of interest" description="Disordered" evidence="1">
    <location>
        <begin position="1"/>
        <end position="20"/>
    </location>
</feature>
<evidence type="ECO:0000313" key="2">
    <source>
        <dbReference type="EMBL" id="KAF6157781.1"/>
    </source>
</evidence>
<sequence length="299" mass="34217">MASRFRRTISFPKPSSTRPISTEKSYHVRSVSLPCRSHPLVSHLKDEINEVRTWESKVGIRSSAWFCDGLTRLKNVHDSVEDLFQLPQTRESLRRRSDWIEKLLEDFLRFVDVYGIIRGELVTLKEDNYALQVALRRRDESKIVSYVKAMKKMEKEMKKIVSDVHCIGRCSILGRSSLLELDGDIELAGILQEVNDVTILVTTSLLNGISISSSKGGISWRKLSLRNKKDKKDDGIKEFDEVEVESLLGLKKKGEEEVKRVLKKLEVLEKCIGGIESGSERMFRCLIKSRVSLLNILTH</sequence>
<dbReference type="EMBL" id="JACGCM010001259">
    <property type="protein sequence ID" value="KAF6157781.1"/>
    <property type="molecule type" value="Genomic_DNA"/>
</dbReference>
<name>A0A7J7MS88_9MAGN</name>
<dbReference type="Proteomes" id="UP000541444">
    <property type="component" value="Unassembled WGS sequence"/>
</dbReference>
<proteinExistence type="predicted"/>
<dbReference type="AlphaFoldDB" id="A0A7J7MS88"/>
<dbReference type="GO" id="GO:0048364">
    <property type="term" value="P:root development"/>
    <property type="evidence" value="ECO:0007669"/>
    <property type="project" value="InterPro"/>
</dbReference>
<gene>
    <name evidence="2" type="ORF">GIB67_038249</name>
</gene>
<dbReference type="InterPro" id="IPR004320">
    <property type="entry name" value="BPS1_pln"/>
</dbReference>
<protein>
    <submittedName>
        <fullName evidence="2">Uncharacterized protein</fullName>
    </submittedName>
</protein>
<evidence type="ECO:0000256" key="1">
    <source>
        <dbReference type="SAM" id="MobiDB-lite"/>
    </source>
</evidence>
<dbReference type="PANTHER" id="PTHR33070:SF49">
    <property type="entry name" value="OS06G0725500 PROTEIN"/>
    <property type="match status" value="1"/>
</dbReference>
<dbReference type="OrthoDB" id="695739at2759"/>